<dbReference type="Pfam" id="PF02928">
    <property type="entry name" value="zf-C5HC2"/>
    <property type="match status" value="1"/>
</dbReference>
<dbReference type="Gene3D" id="2.60.120.650">
    <property type="entry name" value="Cupin"/>
    <property type="match status" value="1"/>
</dbReference>
<protein>
    <recommendedName>
        <fullName evidence="4">JmjC domain-containing protein</fullName>
    </recommendedName>
</protein>
<dbReference type="InterPro" id="IPR003347">
    <property type="entry name" value="JmjC_dom"/>
</dbReference>
<proteinExistence type="predicted"/>
<dbReference type="SUPFAM" id="SSF51197">
    <property type="entry name" value="Clavaminate synthase-like"/>
    <property type="match status" value="1"/>
</dbReference>
<dbReference type="InterPro" id="IPR004198">
    <property type="entry name" value="Znf_C5HC2"/>
</dbReference>
<dbReference type="Pfam" id="PF02373">
    <property type="entry name" value="JmjC"/>
    <property type="match status" value="1"/>
</dbReference>
<keyword evidence="6" id="KW-1185">Reference proteome</keyword>
<organism evidence="5 6">
    <name type="scientific">Phialemonium thermophilum</name>
    <dbReference type="NCBI Taxonomy" id="223376"/>
    <lineage>
        <taxon>Eukaryota</taxon>
        <taxon>Fungi</taxon>
        <taxon>Dikarya</taxon>
        <taxon>Ascomycota</taxon>
        <taxon>Pezizomycotina</taxon>
        <taxon>Sordariomycetes</taxon>
        <taxon>Sordariomycetidae</taxon>
        <taxon>Cephalothecales</taxon>
        <taxon>Cephalothecaceae</taxon>
        <taxon>Phialemonium</taxon>
    </lineage>
</organism>
<dbReference type="SMART" id="SM00558">
    <property type="entry name" value="JmjC"/>
    <property type="match status" value="1"/>
</dbReference>
<evidence type="ECO:0000256" key="2">
    <source>
        <dbReference type="ARBA" id="ARBA00023004"/>
    </source>
</evidence>
<keyword evidence="2" id="KW-0408">Iron</keyword>
<dbReference type="Proteomes" id="UP001586593">
    <property type="component" value="Unassembled WGS sequence"/>
</dbReference>
<keyword evidence="1" id="KW-0479">Metal-binding</keyword>
<name>A0ABR3V9N1_9PEZI</name>
<comment type="caution">
    <text evidence="5">The sequence shown here is derived from an EMBL/GenBank/DDBJ whole genome shotgun (WGS) entry which is preliminary data.</text>
</comment>
<evidence type="ECO:0000259" key="4">
    <source>
        <dbReference type="PROSITE" id="PS51184"/>
    </source>
</evidence>
<evidence type="ECO:0000313" key="6">
    <source>
        <dbReference type="Proteomes" id="UP001586593"/>
    </source>
</evidence>
<sequence length="483" mass="54744">MREGEGRRQLSPGVRLPELEWNCPRCLVGDGQFGFEEGGLYSLRQFQQKAADFKQGYFERKMPFDPVLNCPRPVTEDDIEQEFWRLVADLEETVEVEYGADIHCTTHGSGFPTLERNPDNPYSTDPWNLNLLPLHPDSLFRHIKTDISGMTVPWVYVGMIFSTFCWHNEDHYAYSANYQHFGATKTWYGIPGEDAEKFENAMREAVPELFETQPDLLFQLVTLLTPEQLKKAGVRVYALDQRAGQFVITYPQAYHAGFNHGFNFNEAVNFAPSDWEPFGLAGVERLQLFRRQPCFSHDELLWTAAEGITTGGLSIQTAKWLAPALERIHRRELAQREDFIAKHRAAAAAAAATRAAAAPHRCVFDQADGADKNGQEEEQQRQEGKGEGEGGGKCPLVLRVEDVDVPEEEYGCVYCKAFSYLSRFKCLRSGKVLCLLHAGSHPCCEAPESERFLGTGGEHVLYYRKRTCPRPGRRSTRGCWTTR</sequence>
<evidence type="ECO:0000313" key="5">
    <source>
        <dbReference type="EMBL" id="KAL1838136.1"/>
    </source>
</evidence>
<reference evidence="5 6" key="1">
    <citation type="journal article" date="2024" name="Commun. Biol.">
        <title>Comparative genomic analysis of thermophilic fungi reveals convergent evolutionary adaptations and gene losses.</title>
        <authorList>
            <person name="Steindorff A.S."/>
            <person name="Aguilar-Pontes M.V."/>
            <person name="Robinson A.J."/>
            <person name="Andreopoulos B."/>
            <person name="LaButti K."/>
            <person name="Kuo A."/>
            <person name="Mondo S."/>
            <person name="Riley R."/>
            <person name="Otillar R."/>
            <person name="Haridas S."/>
            <person name="Lipzen A."/>
            <person name="Grimwood J."/>
            <person name="Schmutz J."/>
            <person name="Clum A."/>
            <person name="Reid I.D."/>
            <person name="Moisan M.C."/>
            <person name="Butler G."/>
            <person name="Nguyen T.T.M."/>
            <person name="Dewar K."/>
            <person name="Conant G."/>
            <person name="Drula E."/>
            <person name="Henrissat B."/>
            <person name="Hansel C."/>
            <person name="Singer S."/>
            <person name="Hutchinson M.I."/>
            <person name="de Vries R.P."/>
            <person name="Natvig D.O."/>
            <person name="Powell A.J."/>
            <person name="Tsang A."/>
            <person name="Grigoriev I.V."/>
        </authorList>
    </citation>
    <scope>NUCLEOTIDE SEQUENCE [LARGE SCALE GENOMIC DNA]</scope>
    <source>
        <strain evidence="5 6">ATCC 24622</strain>
    </source>
</reference>
<feature type="compositionally biased region" description="Basic and acidic residues" evidence="3">
    <location>
        <begin position="369"/>
        <end position="390"/>
    </location>
</feature>
<feature type="domain" description="JmjC" evidence="4">
    <location>
        <begin position="121"/>
        <end position="287"/>
    </location>
</feature>
<evidence type="ECO:0000256" key="3">
    <source>
        <dbReference type="SAM" id="MobiDB-lite"/>
    </source>
</evidence>
<dbReference type="EMBL" id="JAZHXJ010002522">
    <property type="protein sequence ID" value="KAL1838136.1"/>
    <property type="molecule type" value="Genomic_DNA"/>
</dbReference>
<dbReference type="PROSITE" id="PS51184">
    <property type="entry name" value="JMJC"/>
    <property type="match status" value="1"/>
</dbReference>
<accession>A0ABR3V9N1</accession>
<evidence type="ECO:0000256" key="1">
    <source>
        <dbReference type="ARBA" id="ARBA00022723"/>
    </source>
</evidence>
<dbReference type="PANTHER" id="PTHR10694">
    <property type="entry name" value="LYSINE-SPECIFIC DEMETHYLASE"/>
    <property type="match status" value="1"/>
</dbReference>
<dbReference type="PANTHER" id="PTHR10694:SF33">
    <property type="entry name" value="LYSINE-SPECIFIC DEMETHYLASE 5"/>
    <property type="match status" value="1"/>
</dbReference>
<gene>
    <name evidence="5" type="ORF">VTK73DRAFT_4450</name>
</gene>
<feature type="region of interest" description="Disordered" evidence="3">
    <location>
        <begin position="367"/>
        <end position="390"/>
    </location>
</feature>